<comment type="pathway">
    <text evidence="1">Cofactor biosynthesis; tetrahydrofolate biosynthesis; 2-amino-4-hydroxy-6-hydroxymethyl-7,8-dihydropteridine diphosphate from 7,8-dihydroneopterin triphosphate: step 4/4.</text>
</comment>
<dbReference type="GO" id="GO:0046656">
    <property type="term" value="P:folic acid biosynthetic process"/>
    <property type="evidence" value="ECO:0007669"/>
    <property type="project" value="UniProtKB-KW"/>
</dbReference>
<dbReference type="RefSeq" id="WP_188925831.1">
    <property type="nucleotide sequence ID" value="NZ_BMQI01000032.1"/>
</dbReference>
<evidence type="ECO:0000313" key="10">
    <source>
        <dbReference type="Proteomes" id="UP001139408"/>
    </source>
</evidence>
<evidence type="ECO:0000256" key="1">
    <source>
        <dbReference type="ARBA" id="ARBA00005051"/>
    </source>
</evidence>
<dbReference type="GO" id="GO:0016301">
    <property type="term" value="F:kinase activity"/>
    <property type="evidence" value="ECO:0007669"/>
    <property type="project" value="UniProtKB-KW"/>
</dbReference>
<keyword evidence="3 9" id="KW-0808">Transferase</keyword>
<dbReference type="PANTHER" id="PTHR43071">
    <property type="entry name" value="2-AMINO-4-HYDROXY-6-HYDROXYMETHYLDIHYDROPTERIDINE PYROPHOSPHOKINASE"/>
    <property type="match status" value="1"/>
</dbReference>
<keyword evidence="7" id="KW-0289">Folate biosynthesis</keyword>
<dbReference type="EMBL" id="JAKILJ010000035">
    <property type="protein sequence ID" value="MCL1106522.1"/>
    <property type="molecule type" value="Genomic_DNA"/>
</dbReference>
<sequence length="174" mass="19647">MARIYISLGTNISPEQHLKAGLLDLQQYFGPLQLSRVFESESVGFKGTNFLNMVAVAETNLAIGEVVATFKRIEQANGRIRGEKKFSPRSLDIDLLLYDDTVCDEPVELPRGEILFNAFVLWPLAEVAPNLNHPIAQKSYHALWQAYDKQCQNLWPIAFEFPAELQPNIKLSTL</sequence>
<evidence type="ECO:0000259" key="8">
    <source>
        <dbReference type="Pfam" id="PF01288"/>
    </source>
</evidence>
<dbReference type="InterPro" id="IPR000550">
    <property type="entry name" value="Hppk"/>
</dbReference>
<evidence type="ECO:0000256" key="3">
    <source>
        <dbReference type="ARBA" id="ARBA00022679"/>
    </source>
</evidence>
<comment type="caution">
    <text evidence="9">The sequence shown here is derived from an EMBL/GenBank/DDBJ whole genome shotgun (WGS) entry which is preliminary data.</text>
</comment>
<dbReference type="Gene3D" id="3.30.70.560">
    <property type="entry name" value="7,8-Dihydro-6-hydroxymethylpterin-pyrophosphokinase HPPK"/>
    <property type="match status" value="1"/>
</dbReference>
<evidence type="ECO:0000256" key="6">
    <source>
        <dbReference type="ARBA" id="ARBA00022840"/>
    </source>
</evidence>
<evidence type="ECO:0000256" key="5">
    <source>
        <dbReference type="ARBA" id="ARBA00022777"/>
    </source>
</evidence>
<proteinExistence type="predicted"/>
<dbReference type="SUPFAM" id="SSF55083">
    <property type="entry name" value="6-hydroxymethyl-7,8-dihydropterin pyrophosphokinase, HPPK"/>
    <property type="match status" value="1"/>
</dbReference>
<evidence type="ECO:0000256" key="7">
    <source>
        <dbReference type="ARBA" id="ARBA00022909"/>
    </source>
</evidence>
<keyword evidence="5" id="KW-0418">Kinase</keyword>
<evidence type="ECO:0000256" key="2">
    <source>
        <dbReference type="ARBA" id="ARBA00013253"/>
    </source>
</evidence>
<keyword evidence="10" id="KW-1185">Reference proteome</keyword>
<dbReference type="AlphaFoldDB" id="A0A9X1Z7G1"/>
<dbReference type="Pfam" id="PF01288">
    <property type="entry name" value="HPPK"/>
    <property type="match status" value="1"/>
</dbReference>
<organism evidence="9 10">
    <name type="scientific">Shewanella algicola</name>
    <dbReference type="NCBI Taxonomy" id="640633"/>
    <lineage>
        <taxon>Bacteria</taxon>
        <taxon>Pseudomonadati</taxon>
        <taxon>Pseudomonadota</taxon>
        <taxon>Gammaproteobacteria</taxon>
        <taxon>Alteromonadales</taxon>
        <taxon>Shewanellaceae</taxon>
        <taxon>Shewanella</taxon>
    </lineage>
</organism>
<reference evidence="9" key="1">
    <citation type="submission" date="2022-01" db="EMBL/GenBank/DDBJ databases">
        <title>Whole genome-based taxonomy of the Shewanellaceae.</title>
        <authorList>
            <person name="Martin-Rodriguez A.J."/>
        </authorList>
    </citation>
    <scope>NUCLEOTIDE SEQUENCE</scope>
    <source>
        <strain evidence="9">DSM 23803</strain>
    </source>
</reference>
<dbReference type="InterPro" id="IPR035907">
    <property type="entry name" value="Hppk_sf"/>
</dbReference>
<dbReference type="GO" id="GO:0005524">
    <property type="term" value="F:ATP binding"/>
    <property type="evidence" value="ECO:0007669"/>
    <property type="project" value="UniProtKB-KW"/>
</dbReference>
<dbReference type="PANTHER" id="PTHR43071:SF2">
    <property type="entry name" value="2-AMINO-4-HYDROXY-6-HYDROXYMETHYLDIHYDROPTERIDINE PYROPHOSPHOKINASE"/>
    <property type="match status" value="1"/>
</dbReference>
<dbReference type="NCBIfam" id="TIGR01498">
    <property type="entry name" value="folK"/>
    <property type="match status" value="1"/>
</dbReference>
<feature type="domain" description="7,8-dihydro-6-hydroxymethylpterin-pyrophosphokinase" evidence="8">
    <location>
        <begin position="5"/>
        <end position="129"/>
    </location>
</feature>
<accession>A0A9X1Z7G1</accession>
<keyword evidence="6" id="KW-0067">ATP-binding</keyword>
<gene>
    <name evidence="9" type="primary">folK</name>
    <name evidence="9" type="ORF">L2749_14860</name>
</gene>
<dbReference type="Proteomes" id="UP001139408">
    <property type="component" value="Unassembled WGS sequence"/>
</dbReference>
<keyword evidence="4" id="KW-0547">Nucleotide-binding</keyword>
<dbReference type="GO" id="GO:0003848">
    <property type="term" value="F:2-amino-4-hydroxy-6-hydroxymethyldihydropteridine diphosphokinase activity"/>
    <property type="evidence" value="ECO:0007669"/>
    <property type="project" value="UniProtKB-EC"/>
</dbReference>
<evidence type="ECO:0000313" key="9">
    <source>
        <dbReference type="EMBL" id="MCL1106522.1"/>
    </source>
</evidence>
<evidence type="ECO:0000256" key="4">
    <source>
        <dbReference type="ARBA" id="ARBA00022741"/>
    </source>
</evidence>
<dbReference type="EC" id="2.7.6.3" evidence="2"/>
<name>A0A9X1Z7G1_9GAMM</name>
<protein>
    <recommendedName>
        <fullName evidence="2">2-amino-4-hydroxy-6-hydroxymethyldihydropteridine diphosphokinase</fullName>
        <ecNumber evidence="2">2.7.6.3</ecNumber>
    </recommendedName>
</protein>